<dbReference type="Proteomes" id="UP000007599">
    <property type="component" value="Chromosome I"/>
</dbReference>
<evidence type="ECO:0000256" key="2">
    <source>
        <dbReference type="ARBA" id="ARBA00023797"/>
    </source>
</evidence>
<evidence type="ECO:0000313" key="7">
    <source>
        <dbReference type="Proteomes" id="UP000007599"/>
    </source>
</evidence>
<dbReference type="InterPro" id="IPR005625">
    <property type="entry name" value="PepSY-ass_TM"/>
</dbReference>
<dbReference type="InterPro" id="IPR001433">
    <property type="entry name" value="OxRdtase_FAD/NAD-bd"/>
</dbReference>
<dbReference type="eggNOG" id="COG3182">
    <property type="taxonomic scope" value="Bacteria"/>
</dbReference>
<dbReference type="Pfam" id="PF00258">
    <property type="entry name" value="Flavodoxin_1"/>
    <property type="match status" value="1"/>
</dbReference>
<dbReference type="InterPro" id="IPR001709">
    <property type="entry name" value="Flavoprot_Pyr_Nucl_cyt_Rdtase"/>
</dbReference>
<name>H8XTU1_FLAIG</name>
<dbReference type="HOGENOM" id="CLU_001570_17_4_10"/>
<dbReference type="EC" id="1.6.2.4" evidence="2"/>
<dbReference type="GO" id="GO:0003958">
    <property type="term" value="F:NADPH-hemoprotein reductase activity"/>
    <property type="evidence" value="ECO:0007669"/>
    <property type="project" value="UniProtKB-EC"/>
</dbReference>
<dbReference type="InterPro" id="IPR029039">
    <property type="entry name" value="Flavoprotein-like_sf"/>
</dbReference>
<dbReference type="GO" id="GO:0050660">
    <property type="term" value="F:flavin adenine dinucleotide binding"/>
    <property type="evidence" value="ECO:0007669"/>
    <property type="project" value="TreeGrafter"/>
</dbReference>
<keyword evidence="3" id="KW-0812">Transmembrane</keyword>
<evidence type="ECO:0000313" key="6">
    <source>
        <dbReference type="EMBL" id="CCG53671.1"/>
    </source>
</evidence>
<organism evidence="6 7">
    <name type="scientific">Flavobacterium indicum (strain DSM 17447 / CIP 109464 / GPTSA100-9)</name>
    <dbReference type="NCBI Taxonomy" id="1094466"/>
    <lineage>
        <taxon>Bacteria</taxon>
        <taxon>Pseudomonadati</taxon>
        <taxon>Bacteroidota</taxon>
        <taxon>Flavobacteriia</taxon>
        <taxon>Flavobacteriales</taxon>
        <taxon>Flavobacteriaceae</taxon>
        <taxon>Flavobacterium</taxon>
    </lineage>
</organism>
<keyword evidence="3" id="KW-1133">Transmembrane helix</keyword>
<proteinExistence type="predicted"/>
<reference evidence="6 7" key="1">
    <citation type="journal article" date="2012" name="J. Bacteriol.">
        <title>Complete Genome Sequence of Flavobacterium indicum GPSTA100-9T, Isolated from Warm Spring Water.</title>
        <authorList>
            <person name="Barbier P."/>
            <person name="Houel A."/>
            <person name="Loux V."/>
            <person name="Poulain J."/>
            <person name="Bernardet J.F."/>
            <person name="Touchon M."/>
            <person name="Duchaud E."/>
        </authorList>
    </citation>
    <scope>NUCLEOTIDE SEQUENCE [LARGE SCALE GENOMIC DNA]</scope>
    <source>
        <strain evidence="7">DSM 17447 / CIP 109464 / GPTSA100-9</strain>
    </source>
</reference>
<dbReference type="InterPro" id="IPR039261">
    <property type="entry name" value="FNR_nucleotide-bd"/>
</dbReference>
<dbReference type="Gene3D" id="3.40.50.80">
    <property type="entry name" value="Nucleotide-binding domain of ferredoxin-NADP reductase (FNR) module"/>
    <property type="match status" value="1"/>
</dbReference>
<dbReference type="PANTHER" id="PTHR19384">
    <property type="entry name" value="NITRIC OXIDE SYNTHASE-RELATED"/>
    <property type="match status" value="1"/>
</dbReference>
<feature type="domain" description="Flavodoxin-like" evidence="4">
    <location>
        <begin position="341"/>
        <end position="476"/>
    </location>
</feature>
<dbReference type="GO" id="GO:0010181">
    <property type="term" value="F:FMN binding"/>
    <property type="evidence" value="ECO:0007669"/>
    <property type="project" value="InterPro"/>
</dbReference>
<protein>
    <recommendedName>
        <fullName evidence="2">NADPH--hemoprotein reductase</fullName>
        <ecNumber evidence="2">1.6.2.4</ecNumber>
    </recommendedName>
</protein>
<gene>
    <name evidence="6" type="ordered locus">KQS_08675</name>
</gene>
<dbReference type="GO" id="GO:0005829">
    <property type="term" value="C:cytosol"/>
    <property type="evidence" value="ECO:0007669"/>
    <property type="project" value="TreeGrafter"/>
</dbReference>
<dbReference type="PROSITE" id="PS50902">
    <property type="entry name" value="FLAVODOXIN_LIKE"/>
    <property type="match status" value="1"/>
</dbReference>
<feature type="domain" description="FAD-binding FR-type" evidence="5">
    <location>
        <begin position="495"/>
        <end position="593"/>
    </location>
</feature>
<feature type="transmembrane region" description="Helical" evidence="3">
    <location>
        <begin position="298"/>
        <end position="321"/>
    </location>
</feature>
<dbReference type="OrthoDB" id="9789468at2"/>
<reference evidence="7" key="2">
    <citation type="submission" date="2012-03" db="EMBL/GenBank/DDBJ databases">
        <title>Complete genome sequence of Flavobacterium indicum GPTSA100-9T, isolated from warm spring water.</title>
        <authorList>
            <person name="Barbier P."/>
            <person name="Houel A."/>
            <person name="Loux V."/>
            <person name="Poulain J."/>
            <person name="Bernardet J.-F."/>
            <person name="Touchon M."/>
            <person name="Duchaud E."/>
        </authorList>
    </citation>
    <scope>NUCLEOTIDE SEQUENCE [LARGE SCALE GENOMIC DNA]</scope>
    <source>
        <strain evidence="7">DSM 17447 / CIP 109464 / GPTSA100-9</strain>
    </source>
</reference>
<dbReference type="KEGG" id="fin:KQS_08675"/>
<dbReference type="STRING" id="1094466.KQS_08675"/>
<dbReference type="AlphaFoldDB" id="H8XTU1"/>
<dbReference type="PROSITE" id="PS51384">
    <property type="entry name" value="FAD_FR"/>
    <property type="match status" value="1"/>
</dbReference>
<evidence type="ECO:0000259" key="5">
    <source>
        <dbReference type="PROSITE" id="PS51384"/>
    </source>
</evidence>
<dbReference type="InterPro" id="IPR017927">
    <property type="entry name" value="FAD-bd_FR_type"/>
</dbReference>
<accession>H8XTU1</accession>
<dbReference type="PRINTS" id="PR00371">
    <property type="entry name" value="FPNCR"/>
</dbReference>
<dbReference type="InterPro" id="IPR008254">
    <property type="entry name" value="Flavodoxin/NO_synth"/>
</dbReference>
<keyword evidence="1" id="KW-0285">Flavoprotein</keyword>
<dbReference type="SUPFAM" id="SSF52343">
    <property type="entry name" value="Ferredoxin reductase-like, C-terminal NADP-linked domain"/>
    <property type="match status" value="1"/>
</dbReference>
<dbReference type="Pfam" id="PF00175">
    <property type="entry name" value="NAD_binding_1"/>
    <property type="match status" value="1"/>
</dbReference>
<dbReference type="EMBL" id="HE774682">
    <property type="protein sequence ID" value="CCG53671.1"/>
    <property type="molecule type" value="Genomic_DNA"/>
</dbReference>
<evidence type="ECO:0000256" key="3">
    <source>
        <dbReference type="SAM" id="Phobius"/>
    </source>
</evidence>
<dbReference type="InterPro" id="IPR017938">
    <property type="entry name" value="Riboflavin_synthase-like_b-brl"/>
</dbReference>
<keyword evidence="3" id="KW-0472">Membrane</keyword>
<dbReference type="PATRIC" id="fig|1094466.5.peg.1699"/>
<dbReference type="Gene3D" id="3.40.50.360">
    <property type="match status" value="1"/>
</dbReference>
<feature type="transmembrane region" description="Helical" evidence="3">
    <location>
        <begin position="130"/>
        <end position="151"/>
    </location>
</feature>
<feature type="transmembrane region" description="Helical" evidence="3">
    <location>
        <begin position="172"/>
        <end position="197"/>
    </location>
</feature>
<evidence type="ECO:0000259" key="4">
    <source>
        <dbReference type="PROSITE" id="PS50902"/>
    </source>
</evidence>
<dbReference type="Pfam" id="PF03929">
    <property type="entry name" value="PepSY_TM"/>
    <property type="match status" value="1"/>
</dbReference>
<sequence>MTLSIWRYAHFTLAVVSSLFLVLAAGTGIILATDAVGQKLPTYKVENFEELTLSDVIPVVKDSFLEISELQVTHNQFVIVKGLDENGDEIVAIVNPNTGKVIGKPEKESEFIQWVTSLHRSLFLHDTGRIFIGINAFLLLLIAISGFFLVVQRQHGIKRFFATIPNEGWNQFIHVFTGRWMLVPIFIIAISGTYLSLNRFKWFDEFKINHQELSFPKEAPEQQEIKSFKSFQSIKLSEVQKIEFPFTDDVEEFYKVKLTTKEILVNQFDGTILSEVTYPKTVLLEILSLDLHTGRSSAIWAVVLGIASISILIFIYTGFALSFKRMKNKIKNTFKAEESTIIILVGSENGSTLGFANAFFTQLIQSGKKVFLTEMNQLNHFPKAEQIVIFTATHGLGEAPSNASNFEKLIQKTTFNNKVQTCVVGFGSTNYPDFCGFAKKVEKLVKQQSWNETLVELHTINDKSVADFISWIKAYNAINQSEISTTPALYINQPKELQEFSVIAKTTILDDCQTYVLSLKPKKKLKFQSGDLLAIYPGNEGKERLYSIGKVDENIQLVIKLHEKGLGSGFMYDLNIGSVFKARIIENKTFHPPVNKELILIGNGTGIAPFLGLIHSNSKKIPIHLFIGYRKETALVSEFKAKARDYISFGYLSQFHLALSREGNSCYVTHLVAKEANTIATSLQNGGTVMICGSIAMQNDVLEELKKICEVRTKHNFDFYLKKGQILTDCY</sequence>
<dbReference type="PANTHER" id="PTHR19384:SF17">
    <property type="entry name" value="NADPH--CYTOCHROME P450 REDUCTASE"/>
    <property type="match status" value="1"/>
</dbReference>
<dbReference type="SUPFAM" id="SSF63380">
    <property type="entry name" value="Riboflavin synthase domain-like"/>
    <property type="match status" value="1"/>
</dbReference>
<dbReference type="RefSeq" id="WP_014388790.1">
    <property type="nucleotide sequence ID" value="NC_017025.1"/>
</dbReference>
<dbReference type="eggNOG" id="COG0369">
    <property type="taxonomic scope" value="Bacteria"/>
</dbReference>
<dbReference type="SUPFAM" id="SSF52218">
    <property type="entry name" value="Flavoproteins"/>
    <property type="match status" value="1"/>
</dbReference>
<keyword evidence="7" id="KW-1185">Reference proteome</keyword>
<evidence type="ECO:0000256" key="1">
    <source>
        <dbReference type="ARBA" id="ARBA00022630"/>
    </source>
</evidence>